<dbReference type="Pfam" id="PF00126">
    <property type="entry name" value="HTH_1"/>
    <property type="match status" value="1"/>
</dbReference>
<dbReference type="EMBL" id="LIAE01010185">
    <property type="protein sequence ID" value="PAV65908.1"/>
    <property type="molecule type" value="Genomic_DNA"/>
</dbReference>
<protein>
    <recommendedName>
        <fullName evidence="6">HTH lysR-type domain-containing protein</fullName>
    </recommendedName>
</protein>
<dbReference type="PRINTS" id="PR00039">
    <property type="entry name" value="HTHLYSR"/>
</dbReference>
<feature type="region of interest" description="Disordered" evidence="5">
    <location>
        <begin position="22"/>
        <end position="64"/>
    </location>
</feature>
<keyword evidence="2" id="KW-0805">Transcription regulation</keyword>
<dbReference type="Gene3D" id="1.10.10.10">
    <property type="entry name" value="Winged helix-like DNA-binding domain superfamily/Winged helix DNA-binding domain"/>
    <property type="match status" value="1"/>
</dbReference>
<dbReference type="Gene3D" id="3.40.190.290">
    <property type="match status" value="1"/>
</dbReference>
<comment type="similarity">
    <text evidence="1">Belongs to the LysR transcriptional regulatory family.</text>
</comment>
<dbReference type="InterPro" id="IPR005119">
    <property type="entry name" value="LysR_subst-bd"/>
</dbReference>
<dbReference type="PANTHER" id="PTHR30579">
    <property type="entry name" value="TRANSCRIPTIONAL REGULATOR"/>
    <property type="match status" value="1"/>
</dbReference>
<dbReference type="CDD" id="cd05466">
    <property type="entry name" value="PBP2_LTTR_substrate"/>
    <property type="match status" value="1"/>
</dbReference>
<feature type="compositionally biased region" description="Basic and acidic residues" evidence="5">
    <location>
        <begin position="30"/>
        <end position="40"/>
    </location>
</feature>
<dbReference type="OrthoDB" id="5572228at2759"/>
<dbReference type="GO" id="GO:0003677">
    <property type="term" value="F:DNA binding"/>
    <property type="evidence" value="ECO:0007669"/>
    <property type="project" value="UniProtKB-KW"/>
</dbReference>
<gene>
    <name evidence="7" type="ORF">WR25_20076</name>
</gene>
<dbReference type="Proteomes" id="UP000218231">
    <property type="component" value="Unassembled WGS sequence"/>
</dbReference>
<name>A0A2A2JW52_9BILA</name>
<evidence type="ECO:0000256" key="3">
    <source>
        <dbReference type="ARBA" id="ARBA00023125"/>
    </source>
</evidence>
<evidence type="ECO:0000256" key="5">
    <source>
        <dbReference type="SAM" id="MobiDB-lite"/>
    </source>
</evidence>
<organism evidence="7 8">
    <name type="scientific">Diploscapter pachys</name>
    <dbReference type="NCBI Taxonomy" id="2018661"/>
    <lineage>
        <taxon>Eukaryota</taxon>
        <taxon>Metazoa</taxon>
        <taxon>Ecdysozoa</taxon>
        <taxon>Nematoda</taxon>
        <taxon>Chromadorea</taxon>
        <taxon>Rhabditida</taxon>
        <taxon>Rhabditina</taxon>
        <taxon>Rhabditomorpha</taxon>
        <taxon>Rhabditoidea</taxon>
        <taxon>Rhabditidae</taxon>
        <taxon>Diploscapter</taxon>
    </lineage>
</organism>
<feature type="domain" description="HTH lysR-type" evidence="6">
    <location>
        <begin position="332"/>
        <end position="389"/>
    </location>
</feature>
<reference evidence="7 8" key="1">
    <citation type="journal article" date="2017" name="Curr. Biol.">
        <title>Genome architecture and evolution of a unichromosomal asexual nematode.</title>
        <authorList>
            <person name="Fradin H."/>
            <person name="Zegar C."/>
            <person name="Gutwein M."/>
            <person name="Lucas J."/>
            <person name="Kovtun M."/>
            <person name="Corcoran D."/>
            <person name="Baugh L.R."/>
            <person name="Kiontke K."/>
            <person name="Gunsalus K."/>
            <person name="Fitch D.H."/>
            <person name="Piano F."/>
        </authorList>
    </citation>
    <scope>NUCLEOTIDE SEQUENCE [LARGE SCALE GENOMIC DNA]</scope>
    <source>
        <strain evidence="7">PF1309</strain>
    </source>
</reference>
<dbReference type="InterPro" id="IPR050176">
    <property type="entry name" value="LTTR"/>
</dbReference>
<keyword evidence="3" id="KW-0238">DNA-binding</keyword>
<keyword evidence="4" id="KW-0804">Transcription</keyword>
<accession>A0A2A2JW52</accession>
<dbReference type="SUPFAM" id="SSF53850">
    <property type="entry name" value="Periplasmic binding protein-like II"/>
    <property type="match status" value="1"/>
</dbReference>
<evidence type="ECO:0000259" key="6">
    <source>
        <dbReference type="PROSITE" id="PS50931"/>
    </source>
</evidence>
<proteinExistence type="inferred from homology"/>
<evidence type="ECO:0000256" key="2">
    <source>
        <dbReference type="ARBA" id="ARBA00023015"/>
    </source>
</evidence>
<evidence type="ECO:0000256" key="4">
    <source>
        <dbReference type="ARBA" id="ARBA00023163"/>
    </source>
</evidence>
<evidence type="ECO:0000256" key="1">
    <source>
        <dbReference type="ARBA" id="ARBA00009437"/>
    </source>
</evidence>
<dbReference type="Pfam" id="PF03466">
    <property type="entry name" value="LysR_substrate"/>
    <property type="match status" value="1"/>
</dbReference>
<dbReference type="InterPro" id="IPR036388">
    <property type="entry name" value="WH-like_DNA-bd_sf"/>
</dbReference>
<dbReference type="InterPro" id="IPR000847">
    <property type="entry name" value="LysR_HTH_N"/>
</dbReference>
<evidence type="ECO:0000313" key="8">
    <source>
        <dbReference type="Proteomes" id="UP000218231"/>
    </source>
</evidence>
<dbReference type="SUPFAM" id="SSF46785">
    <property type="entry name" value="Winged helix' DNA-binding domain"/>
    <property type="match status" value="1"/>
</dbReference>
<keyword evidence="8" id="KW-1185">Reference proteome</keyword>
<dbReference type="InterPro" id="IPR036390">
    <property type="entry name" value="WH_DNA-bd_sf"/>
</dbReference>
<dbReference type="GO" id="GO:0003700">
    <property type="term" value="F:DNA-binding transcription factor activity"/>
    <property type="evidence" value="ECO:0007669"/>
    <property type="project" value="InterPro"/>
</dbReference>
<dbReference type="PROSITE" id="PS50931">
    <property type="entry name" value="HTH_LYSR"/>
    <property type="match status" value="1"/>
</dbReference>
<sequence>MNLVPVGHRAVFGGILAHRRDDDAVGEAEPADRQRFEQSGHHASPVEGSDAAGSAARSMGVHHEFRRTGRARRVLARHQIAVTQGEGGEVRACLMLAAEFLEAGFEQEGHGLVQSDRALLAIGEARDTPTGDEGRAVRLLGRDQPRRAMADGGDDLARAVEPLHQLRQFRAAGIIEHRAVAAGQEQRVIAAGVDAGEYRRIGNLGLQRLVLQIAFDRGIVLAVRIDAALVDRHRAALDRGERHVGTGIAEDVIGGGQLFQPDAGRFGSRGHAIGGRGHHEDTGHRQNSCCVDVANAGCPPPHLRQRGHRAVRSGSGDRAFVSVLVHSYGNPMSLLQLRTFVEVYRRRSLSDAARAIGITQPAASQHIASLEAQLGHPLFDRHSRGVRATAIADDLAAAIGDSLDTAETALATARARSSRMSGTVHIAAPSDLLGEMITPRLGPLLDAGLDLRLHIGGRDALYSLLLEDKVHLAVTASQPDDPRLAFHRLGDEDLRAVAAPVVIERMAGQPLADALTRIPHLAYDLDRPLLRAWLEANRIALAGQPALTAPDLRVLRSGLCAGLGWTVLPGYLTHAQRADCTLVEIPAPIRVPRNTFYLVWARSSLRHPRVALARDALIAALRI</sequence>
<dbReference type="AlphaFoldDB" id="A0A2A2JW52"/>
<evidence type="ECO:0000313" key="7">
    <source>
        <dbReference type="EMBL" id="PAV65908.1"/>
    </source>
</evidence>
<comment type="caution">
    <text evidence="7">The sequence shown here is derived from an EMBL/GenBank/DDBJ whole genome shotgun (WGS) entry which is preliminary data.</text>
</comment>